<feature type="region of interest" description="Disordered" evidence="5">
    <location>
        <begin position="191"/>
        <end position="254"/>
    </location>
</feature>
<sequence>MQIIVRGQKVKTQLIAKTLAYINKDRYTPKFLKKHITITFGYNPQKNDKENYGIMMYHKNRLIKAYERVGCQRKTNYKGVGVIGVIDCSFLKPTHNKQDFDDTDEYRKVIYNLGVKLEEYWMEIKHKRQKEDPRCTAPIEDTPKRPDQNWAQCDDCLKWRKLPDGIDPDLLPDRWFCHMNPDPQFRSCQIEEEPEDSEDEQPYQKIYKQQQKKKQQQVHGRRASEKKGQQDGGLSMSAPTTPIHGSSAQGTLRGTVTPHSSSLFIYNHAGGSRSADLISDKCSMSTVPRVKRKLELIRKSQKRAKDNAAESAEAAEMSESCLSLAAGTSESDDIIVEANSLSRPGAITDAVEIDAIETNASATVASPQPFQQMSISTQTYSSPKVKEEKVEERKMEQSMEESRATSTQQGEPWQKEAGLDTDMGGGTQIDGMPASDAVMEREQKGLQEAQQQQDQLVELMQTIAHERDQLKCQLQQLMEAIVKKEQCDQATETEQQKDEAMKDCREVELAQKSETIDKLQEKCEQLKRELEELRREKRASSPSAVWGKISGSNRPACQDDTYRLRNLRHSVGRLLQTYVPALDLDQVNYDCNVIDEILDQVLDENDNRNHTDEPQNHTRVL</sequence>
<keyword evidence="4" id="KW-0175">Coiled coil</keyword>
<evidence type="ECO:0000313" key="8">
    <source>
        <dbReference type="Proteomes" id="UP001046870"/>
    </source>
</evidence>
<dbReference type="InterPro" id="IPR011124">
    <property type="entry name" value="Znf_CW"/>
</dbReference>
<dbReference type="PANTHER" id="PTHR23336:SF17">
    <property type="entry name" value="MORC FAMILY CW-TYPE ZINC FINGER PROTEIN 3"/>
    <property type="match status" value="1"/>
</dbReference>
<dbReference type="PROSITE" id="PS51050">
    <property type="entry name" value="ZF_CW"/>
    <property type="match status" value="1"/>
</dbReference>
<name>A0A9D3STU6_MEGAT</name>
<reference evidence="7" key="1">
    <citation type="submission" date="2021-01" db="EMBL/GenBank/DDBJ databases">
        <authorList>
            <person name="Zahm M."/>
            <person name="Roques C."/>
            <person name="Cabau C."/>
            <person name="Klopp C."/>
            <person name="Donnadieu C."/>
            <person name="Jouanno E."/>
            <person name="Lampietro C."/>
            <person name="Louis A."/>
            <person name="Herpin A."/>
            <person name="Echchiki A."/>
            <person name="Berthelot C."/>
            <person name="Parey E."/>
            <person name="Roest-Crollius H."/>
            <person name="Braasch I."/>
            <person name="Postlethwait J."/>
            <person name="Bobe J."/>
            <person name="Montfort J."/>
            <person name="Bouchez O."/>
            <person name="Begum T."/>
            <person name="Mejri S."/>
            <person name="Adams A."/>
            <person name="Chen W.-J."/>
            <person name="Guiguen Y."/>
        </authorList>
    </citation>
    <scope>NUCLEOTIDE SEQUENCE</scope>
    <source>
        <strain evidence="7">YG-15Mar2019-1</strain>
        <tissue evidence="7">Brain</tissue>
    </source>
</reference>
<gene>
    <name evidence="7" type="ORF">MATL_G00264160</name>
</gene>
<evidence type="ECO:0000256" key="2">
    <source>
        <dbReference type="ARBA" id="ARBA00022771"/>
    </source>
</evidence>
<evidence type="ECO:0000256" key="5">
    <source>
        <dbReference type="SAM" id="MobiDB-lite"/>
    </source>
</evidence>
<evidence type="ECO:0000313" key="7">
    <source>
        <dbReference type="EMBL" id="KAG7453980.1"/>
    </source>
</evidence>
<dbReference type="Proteomes" id="UP001046870">
    <property type="component" value="Unassembled WGS sequence"/>
</dbReference>
<proteinExistence type="predicted"/>
<evidence type="ECO:0000256" key="1">
    <source>
        <dbReference type="ARBA" id="ARBA00022723"/>
    </source>
</evidence>
<dbReference type="Pfam" id="PF07496">
    <property type="entry name" value="zf-CW"/>
    <property type="match status" value="1"/>
</dbReference>
<feature type="region of interest" description="Disordered" evidence="5">
    <location>
        <begin position="378"/>
        <end position="419"/>
    </location>
</feature>
<dbReference type="GO" id="GO:0016605">
    <property type="term" value="C:PML body"/>
    <property type="evidence" value="ECO:0007669"/>
    <property type="project" value="TreeGrafter"/>
</dbReference>
<accession>A0A9D3STU6</accession>
<evidence type="ECO:0000256" key="3">
    <source>
        <dbReference type="ARBA" id="ARBA00022833"/>
    </source>
</evidence>
<keyword evidence="1" id="KW-0479">Metal-binding</keyword>
<dbReference type="AlphaFoldDB" id="A0A9D3STU6"/>
<dbReference type="InterPro" id="IPR045261">
    <property type="entry name" value="MORC_ATPase"/>
</dbReference>
<dbReference type="GO" id="GO:0016887">
    <property type="term" value="F:ATP hydrolysis activity"/>
    <property type="evidence" value="ECO:0007669"/>
    <property type="project" value="InterPro"/>
</dbReference>
<dbReference type="InterPro" id="IPR041006">
    <property type="entry name" value="Morc_S5"/>
</dbReference>
<keyword evidence="3" id="KW-0862">Zinc</keyword>
<dbReference type="PANTHER" id="PTHR23336">
    <property type="entry name" value="ZINC FINGER CW-TYPE COILED-COIL DOMAIN PROTEIN 3"/>
    <property type="match status" value="1"/>
</dbReference>
<keyword evidence="8" id="KW-1185">Reference proteome</keyword>
<protein>
    <recommendedName>
        <fullName evidence="6">CW-type domain-containing protein</fullName>
    </recommendedName>
</protein>
<feature type="coiled-coil region" evidence="4">
    <location>
        <begin position="439"/>
        <end position="539"/>
    </location>
</feature>
<feature type="compositionally biased region" description="Basic and acidic residues" evidence="5">
    <location>
        <begin position="384"/>
        <end position="403"/>
    </location>
</feature>
<dbReference type="EMBL" id="JAFDVH010000049">
    <property type="protein sequence ID" value="KAG7453980.1"/>
    <property type="molecule type" value="Genomic_DNA"/>
</dbReference>
<organism evidence="7 8">
    <name type="scientific">Megalops atlanticus</name>
    <name type="common">Tarpon</name>
    <name type="synonym">Clupea gigantea</name>
    <dbReference type="NCBI Taxonomy" id="7932"/>
    <lineage>
        <taxon>Eukaryota</taxon>
        <taxon>Metazoa</taxon>
        <taxon>Chordata</taxon>
        <taxon>Craniata</taxon>
        <taxon>Vertebrata</taxon>
        <taxon>Euteleostomi</taxon>
        <taxon>Actinopterygii</taxon>
        <taxon>Neopterygii</taxon>
        <taxon>Teleostei</taxon>
        <taxon>Elopiformes</taxon>
        <taxon>Megalopidae</taxon>
        <taxon>Megalops</taxon>
    </lineage>
</organism>
<keyword evidence="2" id="KW-0863">Zinc-finger</keyword>
<comment type="caution">
    <text evidence="7">The sequence shown here is derived from an EMBL/GenBank/DDBJ whole genome shotgun (WGS) entry which is preliminary data.</text>
</comment>
<dbReference type="Pfam" id="PF17942">
    <property type="entry name" value="Morc6_S5"/>
    <property type="match status" value="1"/>
</dbReference>
<feature type="compositionally biased region" description="Basic residues" evidence="5">
    <location>
        <begin position="210"/>
        <end position="221"/>
    </location>
</feature>
<evidence type="ECO:0000259" key="6">
    <source>
        <dbReference type="PROSITE" id="PS51050"/>
    </source>
</evidence>
<evidence type="ECO:0000256" key="4">
    <source>
        <dbReference type="SAM" id="Coils"/>
    </source>
</evidence>
<feature type="compositionally biased region" description="Polar residues" evidence="5">
    <location>
        <begin position="237"/>
        <end position="254"/>
    </location>
</feature>
<dbReference type="Gene3D" id="3.30.40.100">
    <property type="match status" value="1"/>
</dbReference>
<dbReference type="OrthoDB" id="757982at2759"/>
<feature type="domain" description="CW-type" evidence="6">
    <location>
        <begin position="144"/>
        <end position="196"/>
    </location>
</feature>
<feature type="compositionally biased region" description="Acidic residues" evidence="5">
    <location>
        <begin position="191"/>
        <end position="201"/>
    </location>
</feature>
<dbReference type="GO" id="GO:0008270">
    <property type="term" value="F:zinc ion binding"/>
    <property type="evidence" value="ECO:0007669"/>
    <property type="project" value="UniProtKB-KW"/>
</dbReference>